<dbReference type="InterPro" id="IPR019267">
    <property type="entry name" value="CRISPR-assoc_Cas6_C"/>
</dbReference>
<organism evidence="3 4">
    <name type="scientific">Streptomyces aidingensis</name>
    <dbReference type="NCBI Taxonomy" id="910347"/>
    <lineage>
        <taxon>Bacteria</taxon>
        <taxon>Bacillati</taxon>
        <taxon>Actinomycetota</taxon>
        <taxon>Actinomycetes</taxon>
        <taxon>Kitasatosporales</taxon>
        <taxon>Streptomycetaceae</taxon>
        <taxon>Streptomyces</taxon>
    </lineage>
</organism>
<evidence type="ECO:0000313" key="3">
    <source>
        <dbReference type="EMBL" id="SFC97279.1"/>
    </source>
</evidence>
<feature type="region of interest" description="Disordered" evidence="1">
    <location>
        <begin position="1"/>
        <end position="22"/>
    </location>
</feature>
<dbReference type="CDD" id="cd21141">
    <property type="entry name" value="Cas6_III-like"/>
    <property type="match status" value="1"/>
</dbReference>
<gene>
    <name evidence="3" type="ORF">SAMN05421773_10813</name>
</gene>
<dbReference type="STRING" id="910347.SAMN05421773_10813"/>
<feature type="domain" description="CRISPR-associated protein Cas6 C-terminal" evidence="2">
    <location>
        <begin position="118"/>
        <end position="237"/>
    </location>
</feature>
<evidence type="ECO:0000259" key="2">
    <source>
        <dbReference type="Pfam" id="PF10040"/>
    </source>
</evidence>
<keyword evidence="4" id="KW-1185">Reference proteome</keyword>
<dbReference type="Pfam" id="PF10040">
    <property type="entry name" value="CRISPR_Cas6"/>
    <property type="match status" value="1"/>
</dbReference>
<dbReference type="Gene3D" id="3.30.70.1900">
    <property type="match status" value="1"/>
</dbReference>
<reference evidence="3 4" key="1">
    <citation type="submission" date="2016-10" db="EMBL/GenBank/DDBJ databases">
        <authorList>
            <person name="de Groot N.N."/>
        </authorList>
    </citation>
    <scope>NUCLEOTIDE SEQUENCE [LARGE SCALE GENOMIC DNA]</scope>
    <source>
        <strain evidence="3 4">CGMCC 4.5739</strain>
    </source>
</reference>
<dbReference type="OrthoDB" id="3210681at2"/>
<dbReference type="RefSeq" id="WP_093839411.1">
    <property type="nucleotide sequence ID" value="NZ_FOLM01000008.1"/>
</dbReference>
<name>A0A1I1NI11_9ACTN</name>
<sequence>MPSRWTLTLASRDPGRPERPVTPAQLHGLAATLLEGTDADHHAQHKPHTVSPLLASPHPGTALLRLGWLPDRPRPDLTLLLGQELRLGAQFFTVRDADEEHTPYELLRHAPPAERAILRFRSVTYFSRRGHWYPLPDPGLVYGGLIRRWNLHAPPQALITEEDGKRFLPLLALSAHDIASAPVDLGPSAGRIGFTGTAAFRLVGPATGTDRRLLSALTLYATAAGIGAQTTHGLGTVETELE</sequence>
<evidence type="ECO:0000313" key="4">
    <source>
        <dbReference type="Proteomes" id="UP000199207"/>
    </source>
</evidence>
<dbReference type="Proteomes" id="UP000199207">
    <property type="component" value="Unassembled WGS sequence"/>
</dbReference>
<dbReference type="EMBL" id="FOLM01000008">
    <property type="protein sequence ID" value="SFC97279.1"/>
    <property type="molecule type" value="Genomic_DNA"/>
</dbReference>
<proteinExistence type="predicted"/>
<protein>
    <submittedName>
        <fullName evidence="3">CRISPR-associated endoribonuclease Cas6</fullName>
    </submittedName>
</protein>
<evidence type="ECO:0000256" key="1">
    <source>
        <dbReference type="SAM" id="MobiDB-lite"/>
    </source>
</evidence>
<accession>A0A1I1NI11</accession>
<dbReference type="AlphaFoldDB" id="A0A1I1NI11"/>